<organism evidence="1 2">
    <name type="scientific">Streptosporangium canum</name>
    <dbReference type="NCBI Taxonomy" id="324952"/>
    <lineage>
        <taxon>Bacteria</taxon>
        <taxon>Bacillati</taxon>
        <taxon>Actinomycetota</taxon>
        <taxon>Actinomycetes</taxon>
        <taxon>Streptosporangiales</taxon>
        <taxon>Streptosporangiaceae</taxon>
        <taxon>Streptosporangium</taxon>
    </lineage>
</organism>
<accession>A0A1I4DHE3</accession>
<dbReference type="EMBL" id="FOQY01000041">
    <property type="protein sequence ID" value="SFK92645.1"/>
    <property type="molecule type" value="Genomic_DNA"/>
</dbReference>
<reference evidence="2" key="1">
    <citation type="submission" date="2016-10" db="EMBL/GenBank/DDBJ databases">
        <authorList>
            <person name="Varghese N."/>
            <person name="Submissions S."/>
        </authorList>
    </citation>
    <scope>NUCLEOTIDE SEQUENCE [LARGE SCALE GENOMIC DNA]</scope>
    <source>
        <strain evidence="2">CGMCC 4.2126</strain>
    </source>
</reference>
<name>A0A1I4DHE3_9ACTN</name>
<dbReference type="RefSeq" id="WP_093891487.1">
    <property type="nucleotide sequence ID" value="NZ_FOQY01000041.1"/>
</dbReference>
<keyword evidence="2" id="KW-1185">Reference proteome</keyword>
<dbReference type="Proteomes" id="UP000199111">
    <property type="component" value="Unassembled WGS sequence"/>
</dbReference>
<gene>
    <name evidence="1" type="ORF">SAMN05216275_14166</name>
</gene>
<protein>
    <submittedName>
        <fullName evidence="1">Uncharacterized protein</fullName>
    </submittedName>
</protein>
<sequence length="144" mass="15281">MAYIIAVTAVRNWLNSRNDLVGPGRPIARGAFRQHPRSPADGAYVLLSRIGRAGDLVAEELVDSPRISASIYAGTDEAAEIAAVAYCNALDGLRGAPAAMGDTSCLVAEDIVGPLLVDNHDSEREQYQYLVDATFVLISTPIPA</sequence>
<proteinExistence type="predicted"/>
<evidence type="ECO:0000313" key="2">
    <source>
        <dbReference type="Proteomes" id="UP000199111"/>
    </source>
</evidence>
<dbReference type="AlphaFoldDB" id="A0A1I4DHE3"/>
<evidence type="ECO:0000313" key="1">
    <source>
        <dbReference type="EMBL" id="SFK92645.1"/>
    </source>
</evidence>
<dbReference type="GeneID" id="96302954"/>